<keyword evidence="2" id="KW-1185">Reference proteome</keyword>
<gene>
    <name evidence="1" type="ORF">CEXT_723851</name>
</gene>
<reference evidence="1 2" key="1">
    <citation type="submission" date="2021-06" db="EMBL/GenBank/DDBJ databases">
        <title>Caerostris extrusa draft genome.</title>
        <authorList>
            <person name="Kono N."/>
            <person name="Arakawa K."/>
        </authorList>
    </citation>
    <scope>NUCLEOTIDE SEQUENCE [LARGE SCALE GENOMIC DNA]</scope>
</reference>
<evidence type="ECO:0008006" key="3">
    <source>
        <dbReference type="Google" id="ProtNLM"/>
    </source>
</evidence>
<dbReference type="Proteomes" id="UP001054945">
    <property type="component" value="Unassembled WGS sequence"/>
</dbReference>
<dbReference type="AlphaFoldDB" id="A0AAV4M5I1"/>
<proteinExistence type="predicted"/>
<name>A0AAV4M5I1_CAEEX</name>
<evidence type="ECO:0000313" key="2">
    <source>
        <dbReference type="Proteomes" id="UP001054945"/>
    </source>
</evidence>
<comment type="caution">
    <text evidence="1">The sequence shown here is derived from an EMBL/GenBank/DDBJ whole genome shotgun (WGS) entry which is preliminary data.</text>
</comment>
<accession>A0AAV4M5I1</accession>
<sequence>MLQSVGFCEKSIAVATRDVKSASVSPCTLLCLWRIGEGDGAEFVPSCKCWPFPFEMLQSVSFFVRKSIAVATRDVKSASVSHALLCLWR</sequence>
<dbReference type="EMBL" id="BPLR01001851">
    <property type="protein sequence ID" value="GIX67115.1"/>
    <property type="molecule type" value="Genomic_DNA"/>
</dbReference>
<organism evidence="1 2">
    <name type="scientific">Caerostris extrusa</name>
    <name type="common">Bark spider</name>
    <name type="synonym">Caerostris bankana</name>
    <dbReference type="NCBI Taxonomy" id="172846"/>
    <lineage>
        <taxon>Eukaryota</taxon>
        <taxon>Metazoa</taxon>
        <taxon>Ecdysozoa</taxon>
        <taxon>Arthropoda</taxon>
        <taxon>Chelicerata</taxon>
        <taxon>Arachnida</taxon>
        <taxon>Araneae</taxon>
        <taxon>Araneomorphae</taxon>
        <taxon>Entelegynae</taxon>
        <taxon>Araneoidea</taxon>
        <taxon>Araneidae</taxon>
        <taxon>Caerostris</taxon>
    </lineage>
</organism>
<evidence type="ECO:0000313" key="1">
    <source>
        <dbReference type="EMBL" id="GIX67115.1"/>
    </source>
</evidence>
<protein>
    <recommendedName>
        <fullName evidence="3">Secreted protein</fullName>
    </recommendedName>
</protein>